<name>A0A0K8RDZ0_IXORI</name>
<dbReference type="PANTHER" id="PTHR19446">
    <property type="entry name" value="REVERSE TRANSCRIPTASES"/>
    <property type="match status" value="1"/>
</dbReference>
<organism evidence="1">
    <name type="scientific">Ixodes ricinus</name>
    <name type="common">Common tick</name>
    <name type="synonym">Acarus ricinus</name>
    <dbReference type="NCBI Taxonomy" id="34613"/>
    <lineage>
        <taxon>Eukaryota</taxon>
        <taxon>Metazoa</taxon>
        <taxon>Ecdysozoa</taxon>
        <taxon>Arthropoda</taxon>
        <taxon>Chelicerata</taxon>
        <taxon>Arachnida</taxon>
        <taxon>Acari</taxon>
        <taxon>Parasitiformes</taxon>
        <taxon>Ixodida</taxon>
        <taxon>Ixodoidea</taxon>
        <taxon>Ixodidae</taxon>
        <taxon>Ixodinae</taxon>
        <taxon>Ixodes</taxon>
    </lineage>
</organism>
<dbReference type="EMBL" id="GADI01004730">
    <property type="protein sequence ID" value="JAA69078.1"/>
    <property type="molecule type" value="mRNA"/>
</dbReference>
<proteinExistence type="evidence at transcript level"/>
<protein>
    <submittedName>
        <fullName evidence="1">Putative outcast ele5 orf2-h 1e-60-j 4</fullName>
    </submittedName>
</protein>
<reference evidence="1" key="1">
    <citation type="submission" date="2012-12" db="EMBL/GenBank/DDBJ databases">
        <title>Identification and characterization of a phenylalanine ammonia-lyase gene family in Isatis indigotica Fort.</title>
        <authorList>
            <person name="Liu Q."/>
            <person name="Chen J."/>
            <person name="Zhou X."/>
            <person name="Di P."/>
            <person name="Xiao Y."/>
            <person name="Xuan H."/>
            <person name="Zhang L."/>
            <person name="Chen W."/>
        </authorList>
    </citation>
    <scope>NUCLEOTIDE SEQUENCE</scope>
    <source>
        <tissue evidence="1">Salivary gland</tissue>
    </source>
</reference>
<dbReference type="AlphaFoldDB" id="A0A0K8RDZ0"/>
<evidence type="ECO:0000313" key="1">
    <source>
        <dbReference type="EMBL" id="JAA69078.1"/>
    </source>
</evidence>
<sequence length="100" mass="11398">MGELKVAAKKQSAPGPDKIHYEMLRHLSPESLCHLLTFFNHLWKQAAFPQCWKCAHVIPLLKHGKDPSIPSSYRPIALTSCLGKTYERLINRRLLLFFGG</sequence>
<accession>A0A0K8RDZ0</accession>